<evidence type="ECO:0000313" key="2">
    <source>
        <dbReference type="Proteomes" id="UP000499080"/>
    </source>
</evidence>
<name>A0A4Y2JEV3_ARAVE</name>
<proteinExistence type="predicted"/>
<dbReference type="OrthoDB" id="6487061at2759"/>
<dbReference type="AlphaFoldDB" id="A0A4Y2JEV3"/>
<reference evidence="1 2" key="1">
    <citation type="journal article" date="2019" name="Sci. Rep.">
        <title>Orb-weaving spider Araneus ventricosus genome elucidates the spidroin gene catalogue.</title>
        <authorList>
            <person name="Kono N."/>
            <person name="Nakamura H."/>
            <person name="Ohtoshi R."/>
            <person name="Moran D.A.P."/>
            <person name="Shinohara A."/>
            <person name="Yoshida Y."/>
            <person name="Fujiwara M."/>
            <person name="Mori M."/>
            <person name="Tomita M."/>
            <person name="Arakawa K."/>
        </authorList>
    </citation>
    <scope>NUCLEOTIDE SEQUENCE [LARGE SCALE GENOMIC DNA]</scope>
</reference>
<protein>
    <submittedName>
        <fullName evidence="1">Uncharacterized protein</fullName>
    </submittedName>
</protein>
<evidence type="ECO:0000313" key="1">
    <source>
        <dbReference type="EMBL" id="GBM88567.1"/>
    </source>
</evidence>
<accession>A0A4Y2JEV3</accession>
<dbReference type="Proteomes" id="UP000499080">
    <property type="component" value="Unassembled WGS sequence"/>
</dbReference>
<organism evidence="1 2">
    <name type="scientific">Araneus ventricosus</name>
    <name type="common">Orbweaver spider</name>
    <name type="synonym">Epeira ventricosa</name>
    <dbReference type="NCBI Taxonomy" id="182803"/>
    <lineage>
        <taxon>Eukaryota</taxon>
        <taxon>Metazoa</taxon>
        <taxon>Ecdysozoa</taxon>
        <taxon>Arthropoda</taxon>
        <taxon>Chelicerata</taxon>
        <taxon>Arachnida</taxon>
        <taxon>Araneae</taxon>
        <taxon>Araneomorphae</taxon>
        <taxon>Entelegynae</taxon>
        <taxon>Araneoidea</taxon>
        <taxon>Araneidae</taxon>
        <taxon>Araneus</taxon>
    </lineage>
</organism>
<keyword evidence="2" id="KW-1185">Reference proteome</keyword>
<sequence length="366" mass="40942">MNVETNERAVKVAGNNIAVSVLPLVPRGGVLTSWGSNVTVLLNDSDRDAEEWLDGLGSFEAAVLLPVSVLAEKRRSNRTDMAIFVRRDPQLLENAEVISPVIDVVVGTEPVYDVDPSLHMVFNVTEMSSREMHANWGCASWDGTLNDNVGGNKPKFRRDTQSSQGSDECHHICRLLLIDIRTRDRYSHFRNIQEMEERFKAQNSLQPLSVLELVPPRVPDRIREHGMGVRLHGGRRTPALLHAGFVLLDARGGLPALPLPRQGHRDVHPSLSAEGDAICMGNTRSNSRNRLGCKPQTVQRRRINTELMLGLSETITDISDVMYPKVICESAIKSVLFSPILKISHKNAEANRRDRFKILMNLQSWI</sequence>
<gene>
    <name evidence="1" type="ORF">AVEN_185678_1</name>
</gene>
<comment type="caution">
    <text evidence="1">The sequence shown here is derived from an EMBL/GenBank/DDBJ whole genome shotgun (WGS) entry which is preliminary data.</text>
</comment>
<dbReference type="EMBL" id="BGPR01003474">
    <property type="protein sequence ID" value="GBM88567.1"/>
    <property type="molecule type" value="Genomic_DNA"/>
</dbReference>